<dbReference type="EMBL" id="HM999998">
    <property type="protein sequence ID" value="AEM24673.1"/>
    <property type="molecule type" value="Genomic_DNA"/>
</dbReference>
<comment type="function">
    <text evidence="12">Plays a role in the initiation of viral DNA replication. A dimer of E2 interacts with a dimer of E1 in order to improve specificity of E1 DNA binding activity. Once the complex recognizes and binds DNA at specific sites, the E2 dimer is removed from DNA. E2 also regulates viral transcription through binding to the E2RE response element (5'-ACCNNNNNNGGT-3') present in multiple copies in the regulatory regions of the viral genome. Activates or represses transcription depending on E2RE's position with regards to proximal promoter elements including the TATA-box. Repression occurs by sterically hindering the assembly of the transcription initiation complex.</text>
</comment>
<keyword evidence="6 12" id="KW-1048">Host nucleus</keyword>
<dbReference type="GO" id="GO:0003677">
    <property type="term" value="F:DNA binding"/>
    <property type="evidence" value="ECO:0007669"/>
    <property type="project" value="UniProtKB-UniRule"/>
</dbReference>
<dbReference type="GO" id="GO:0006260">
    <property type="term" value="P:DNA replication"/>
    <property type="evidence" value="ECO:0007669"/>
    <property type="project" value="UniProtKB-KW"/>
</dbReference>
<evidence type="ECO:0000256" key="4">
    <source>
        <dbReference type="ARBA" id="ARBA00022518"/>
    </source>
</evidence>
<dbReference type="GO" id="GO:0006275">
    <property type="term" value="P:regulation of DNA replication"/>
    <property type="evidence" value="ECO:0007669"/>
    <property type="project" value="UniProtKB-UniRule"/>
</dbReference>
<evidence type="ECO:0000256" key="3">
    <source>
        <dbReference type="ARBA" id="ARBA00022491"/>
    </source>
</evidence>
<dbReference type="InterPro" id="IPR042504">
    <property type="entry name" value="Regulatory_protein_E2_N_2"/>
</dbReference>
<feature type="compositionally biased region" description="Basic and acidic residues" evidence="13">
    <location>
        <begin position="235"/>
        <end position="245"/>
    </location>
</feature>
<keyword evidence="9 12" id="KW-0238">DNA-binding</keyword>
<evidence type="ECO:0000256" key="11">
    <source>
        <dbReference type="ARBA" id="ARBA00023163"/>
    </source>
</evidence>
<dbReference type="InterPro" id="IPR001866">
    <property type="entry name" value="PPV_E2_N"/>
</dbReference>
<evidence type="ECO:0000256" key="5">
    <source>
        <dbReference type="ARBA" id="ARBA00022553"/>
    </source>
</evidence>
<dbReference type="InterPro" id="IPR042503">
    <property type="entry name" value="Regulatory_protein_E2_N_1"/>
</dbReference>
<dbReference type="Gene3D" id="2.170.200.10">
    <property type="entry name" value="Papillomavirus E2 early protein domain"/>
    <property type="match status" value="1"/>
</dbReference>
<dbReference type="GO" id="GO:0003700">
    <property type="term" value="F:DNA-binding transcription factor activity"/>
    <property type="evidence" value="ECO:0007669"/>
    <property type="project" value="UniProtKB-UniRule"/>
</dbReference>
<evidence type="ECO:0000313" key="17">
    <source>
        <dbReference type="Proteomes" id="UP000098850"/>
    </source>
</evidence>
<evidence type="ECO:0000256" key="2">
    <source>
        <dbReference type="ARBA" id="ARBA00007794"/>
    </source>
</evidence>
<feature type="region of interest" description="DNA-binding domain" evidence="12">
    <location>
        <begin position="319"/>
        <end position="402"/>
    </location>
</feature>
<dbReference type="Proteomes" id="UP000098850">
    <property type="component" value="Segment"/>
</dbReference>
<evidence type="ECO:0000256" key="7">
    <source>
        <dbReference type="ARBA" id="ARBA00022705"/>
    </source>
</evidence>
<protein>
    <recommendedName>
        <fullName evidence="12">Regulatory protein E2</fullName>
    </recommendedName>
</protein>
<feature type="cross-link" description="Glycyl lysine isopeptide (Lys-Gly) (interchain with G-Cter in SUMO)" evidence="12">
    <location>
        <position position="326"/>
    </location>
</feature>
<evidence type="ECO:0000259" key="14">
    <source>
        <dbReference type="Pfam" id="PF00508"/>
    </source>
</evidence>
<dbReference type="HAMAP" id="MF_04001">
    <property type="entry name" value="PPV_E2"/>
    <property type="match status" value="1"/>
</dbReference>
<dbReference type="Gene3D" id="3.30.70.330">
    <property type="match status" value="1"/>
</dbReference>
<evidence type="ECO:0000256" key="13">
    <source>
        <dbReference type="SAM" id="MobiDB-lite"/>
    </source>
</evidence>
<comment type="PTM">
    <text evidence="12">Phosphorylated.</text>
</comment>
<keyword evidence="11 12" id="KW-0804">Transcription</keyword>
<feature type="domain" description="Papillomavirus E2 N-terminal" evidence="14">
    <location>
        <begin position="7"/>
        <end position="201"/>
    </location>
</feature>
<feature type="compositionally biased region" description="Low complexity" evidence="13">
    <location>
        <begin position="201"/>
        <end position="214"/>
    </location>
</feature>
<evidence type="ECO:0000256" key="6">
    <source>
        <dbReference type="ARBA" id="ARBA00022562"/>
    </source>
</evidence>
<dbReference type="InterPro" id="IPR036050">
    <property type="entry name" value="Regulatory_protein_E2_N"/>
</dbReference>
<dbReference type="GO" id="GO:0006351">
    <property type="term" value="P:DNA-templated transcription"/>
    <property type="evidence" value="ECO:0007669"/>
    <property type="project" value="UniProtKB-UniRule"/>
</dbReference>
<sequence>MNQADFTARYDALQDELLTLYEAASTDINSQIRHWQLTRQLNVLMYYCRKEGLKSLGLQTLPTLQISEYNSKAAIKMVLLLQSLAKSQYGSEPWSLSDTSIEIVLTPPKNTFKKHGFQVEVFYDGNPNNANVYTQWESIYYQDLNDVWHKVPGEVDHNGLSYTDVTGERNYFLLFSEDAERYSQTGLWTVKYKNTTISSVVTSSSRHSSNTKESQQPISSPIRESLSEAGTSGGRRSERDTEERLPTTTTASPSSSGGRRRRGGERGEQGEYPTSTRESPRSKRQRTTAPTPSEVGRRHRSVPPHNLDRLRRLQEEARDPPLICVKGSANLLKCWRQRSSVRFGHLYDKASSVFRWIGDDDETKFNSRMLIAFTDFTQRTKFLQVVTFPRGSTFSLGSLDKL</sequence>
<dbReference type="Pfam" id="PF00508">
    <property type="entry name" value="PPV_E2_N"/>
    <property type="match status" value="1"/>
</dbReference>
<dbReference type="GO" id="GO:0039693">
    <property type="term" value="P:viral DNA genome replication"/>
    <property type="evidence" value="ECO:0007669"/>
    <property type="project" value="UniProtKB-UniRule"/>
</dbReference>
<keyword evidence="7 12" id="KW-0235">DNA replication</keyword>
<evidence type="ECO:0000256" key="12">
    <source>
        <dbReference type="HAMAP-Rule" id="MF_04001"/>
    </source>
</evidence>
<keyword evidence="5 12" id="KW-0597">Phosphoprotein</keyword>
<name>I6MRF8_9PAPI</name>
<evidence type="ECO:0000259" key="15">
    <source>
        <dbReference type="Pfam" id="PF00511"/>
    </source>
</evidence>
<comment type="similarity">
    <text evidence="12">Belongs to the papillomaviridae E2 protein family.</text>
</comment>
<dbReference type="GO" id="GO:0042025">
    <property type="term" value="C:host cell nucleus"/>
    <property type="evidence" value="ECO:0007669"/>
    <property type="project" value="UniProtKB-SubCell"/>
</dbReference>
<keyword evidence="12" id="KW-0832">Ubl conjugation</keyword>
<dbReference type="Pfam" id="PF00511">
    <property type="entry name" value="PPV_E2_C"/>
    <property type="match status" value="1"/>
</dbReference>
<dbReference type="Gene3D" id="1.10.287.30">
    <property type="entry name" value="E2 (early) protein, N terminal domain, subdomain 1"/>
    <property type="match status" value="1"/>
</dbReference>
<dbReference type="GO" id="GO:0000166">
    <property type="term" value="F:nucleotide binding"/>
    <property type="evidence" value="ECO:0007669"/>
    <property type="project" value="UniProtKB-UniRule"/>
</dbReference>
<accession>I6MRF8</accession>
<keyword evidence="10 12" id="KW-0010">Activator</keyword>
<organism evidence="16 17">
    <name type="scientific">Human papillomavirus 146</name>
    <dbReference type="NCBI Taxonomy" id="1070419"/>
    <lineage>
        <taxon>Viruses</taxon>
        <taxon>Monodnaviria</taxon>
        <taxon>Shotokuvirae</taxon>
        <taxon>Cossaviricota</taxon>
        <taxon>Papovaviricetes</taxon>
        <taxon>Zurhausenvirales</taxon>
        <taxon>Papillomaviridae</taxon>
        <taxon>Firstpapillomavirinae</taxon>
        <taxon>Gammapapillomavirus</taxon>
        <taxon>Gammapapillomavirus 15</taxon>
    </lineage>
</organism>
<comment type="subcellular location">
    <subcellularLocation>
        <location evidence="1 12">Host nucleus</location>
    </subcellularLocation>
</comment>
<gene>
    <name evidence="12 16" type="primary">E2</name>
</gene>
<dbReference type="InterPro" id="IPR035975">
    <property type="entry name" value="E2/EBNA1_C_sf"/>
</dbReference>
<comment type="PTM">
    <text evidence="12">Sumoylation plays a regulatory role in E2 transcriptional activity.</text>
</comment>
<keyword evidence="3 12" id="KW-0678">Repressor</keyword>
<keyword evidence="8 12" id="KW-0805">Transcription regulation</keyword>
<dbReference type="SUPFAM" id="SSF51332">
    <property type="entry name" value="E2 regulatory, transactivation domain"/>
    <property type="match status" value="1"/>
</dbReference>
<comment type="subunit">
    <text evidence="12">Binds DNA as homodimer. Interacts with protein E1; this interaction greatly increases E1 DNA-binding activity. Interacts with protein L1; this interaction enhances E2-dependent replication and transcription activation. Interacts with protein L2; this interaction inhibits E2 transcriptional activity but not DNA replication function E2. Interacts with protein E7; this interaction inhibits E7 oncogenic activity. Interacts with host TAF1; this interaction modulates E2-dependent transcriptional regulation. Interacts with host BRD4; this interaction mediates E2 transcriptional activation function. Additionally, the interaction with host BRD4 on mitotic chromosomes mediates tethering of the viral genome. Interacts with host TOPBP1; this interaction is required for optimal viral DNA replication.</text>
</comment>
<dbReference type="InterPro" id="IPR000427">
    <property type="entry name" value="Papillomavirus_E2_C"/>
</dbReference>
<evidence type="ECO:0000256" key="8">
    <source>
        <dbReference type="ARBA" id="ARBA00023015"/>
    </source>
</evidence>
<comment type="similarity">
    <text evidence="2">Belongs to the papillomaviridae E8^E2C protein family.</text>
</comment>
<evidence type="ECO:0000256" key="10">
    <source>
        <dbReference type="ARBA" id="ARBA00023159"/>
    </source>
</evidence>
<evidence type="ECO:0000313" key="16">
    <source>
        <dbReference type="EMBL" id="AEM24673.1"/>
    </source>
</evidence>
<reference evidence="16 17" key="1">
    <citation type="submission" date="2010-07" db="EMBL/GenBank/DDBJ databases">
        <title>Survey of HPV infection in oral cavity reveals abundant novel beta and gamma HPV types.</title>
        <authorList>
            <person name="Chen Z."/>
            <person name="Sun C."/>
            <person name="Bottalico D."/>
            <person name="Burk R."/>
        </authorList>
    </citation>
    <scope>NUCLEOTIDE SEQUENCE [LARGE SCALE GENOMIC DNA]</scope>
    <source>
        <strain evidence="16">GH1677</strain>
    </source>
</reference>
<comment type="caution">
    <text evidence="12">Lacks conserved residue(s) required for the propagation of feature annotation.</text>
</comment>
<evidence type="ECO:0000256" key="9">
    <source>
        <dbReference type="ARBA" id="ARBA00023125"/>
    </source>
</evidence>
<dbReference type="InterPro" id="IPR012677">
    <property type="entry name" value="Nucleotide-bd_a/b_plait_sf"/>
</dbReference>
<dbReference type="SUPFAM" id="SSF54957">
    <property type="entry name" value="Viral DNA-binding domain"/>
    <property type="match status" value="1"/>
</dbReference>
<keyword evidence="4 12" id="KW-0244">Early protein</keyword>
<dbReference type="InterPro" id="IPR033668">
    <property type="entry name" value="Reg_prot_E2"/>
</dbReference>
<feature type="region of interest" description="Disordered" evidence="13">
    <location>
        <begin position="201"/>
        <end position="306"/>
    </location>
</feature>
<proteinExistence type="inferred from homology"/>
<evidence type="ECO:0000256" key="1">
    <source>
        <dbReference type="ARBA" id="ARBA00004147"/>
    </source>
</evidence>
<feature type="domain" description="Papillomavirus E2 C-terminal" evidence="15">
    <location>
        <begin position="321"/>
        <end position="398"/>
    </location>
</feature>
<keyword evidence="12" id="KW-1017">Isopeptide bond</keyword>